<name>A0A3R6J6Z2_9BACT</name>
<dbReference type="EMBL" id="QSII01000006">
    <property type="protein sequence ID" value="RHC88128.1"/>
    <property type="molecule type" value="Genomic_DNA"/>
</dbReference>
<proteinExistence type="predicted"/>
<feature type="chain" id="PRO_5044599933" evidence="3">
    <location>
        <begin position="21"/>
        <end position="547"/>
    </location>
</feature>
<evidence type="ECO:0000256" key="3">
    <source>
        <dbReference type="SAM" id="SignalP"/>
    </source>
</evidence>
<evidence type="ECO:0000313" key="5">
    <source>
        <dbReference type="EMBL" id="MTU39012.1"/>
    </source>
</evidence>
<keyword evidence="2" id="KW-0472">Membrane</keyword>
<reference evidence="5 8" key="2">
    <citation type="journal article" date="2019" name="Nat. Med.">
        <title>A library of human gut bacterial isolates paired with longitudinal multiomics data enables mechanistic microbiome research.</title>
        <authorList>
            <person name="Poyet M."/>
            <person name="Groussin M."/>
            <person name="Gibbons S.M."/>
            <person name="Avila-Pacheco J."/>
            <person name="Jiang X."/>
            <person name="Kearney S.M."/>
            <person name="Perrotta A.R."/>
            <person name="Berdy B."/>
            <person name="Zhao S."/>
            <person name="Lieberman T.D."/>
            <person name="Swanson P.K."/>
            <person name="Smith M."/>
            <person name="Roesemann S."/>
            <person name="Alexander J.E."/>
            <person name="Rich S.A."/>
            <person name="Livny J."/>
            <person name="Vlamakis H."/>
            <person name="Clish C."/>
            <person name="Bullock K."/>
            <person name="Deik A."/>
            <person name="Scott J."/>
            <person name="Pierce K.A."/>
            <person name="Xavier R.J."/>
            <person name="Alm E.J."/>
        </authorList>
    </citation>
    <scope>NUCLEOTIDE SEQUENCE [LARGE SCALE GENOMIC DNA]</scope>
    <source>
        <strain evidence="5 8">BIOML-A29</strain>
    </source>
</reference>
<feature type="domain" description="DUF6377" evidence="4">
    <location>
        <begin position="257"/>
        <end position="511"/>
    </location>
</feature>
<keyword evidence="1" id="KW-0175">Coiled coil</keyword>
<protein>
    <submittedName>
        <fullName evidence="6">Transcriptional regulator</fullName>
    </submittedName>
</protein>
<comment type="caution">
    <text evidence="6">The sequence shown here is derived from an EMBL/GenBank/DDBJ whole genome shotgun (WGS) entry which is preliminary data.</text>
</comment>
<evidence type="ECO:0000256" key="1">
    <source>
        <dbReference type="SAM" id="Coils"/>
    </source>
</evidence>
<keyword evidence="2" id="KW-1133">Transmembrane helix</keyword>
<organism evidence="6 7">
    <name type="scientific">Parabacteroides merdae</name>
    <dbReference type="NCBI Taxonomy" id="46503"/>
    <lineage>
        <taxon>Bacteria</taxon>
        <taxon>Pseudomonadati</taxon>
        <taxon>Bacteroidota</taxon>
        <taxon>Bacteroidia</taxon>
        <taxon>Bacteroidales</taxon>
        <taxon>Tannerellaceae</taxon>
        <taxon>Parabacteroides</taxon>
    </lineage>
</organism>
<dbReference type="InterPro" id="IPR011990">
    <property type="entry name" value="TPR-like_helical_dom_sf"/>
</dbReference>
<dbReference type="EMBL" id="WNCN01000006">
    <property type="protein sequence ID" value="MTU39012.1"/>
    <property type="molecule type" value="Genomic_DNA"/>
</dbReference>
<evidence type="ECO:0000313" key="7">
    <source>
        <dbReference type="Proteomes" id="UP000286260"/>
    </source>
</evidence>
<sequence length="547" mass="63974">MGKRYRIILFLFFTANMVFAESNLDSLLVNLDQTILQHEIYKDRREARIRELKGKATKTAPNSIAAYQLNDSIYREYKSYMCDSAVLYLTKNIRIARNLRDQEREYKSKLLLASLHAATGMYQEAIDVLEEVRREDLPASLTRDYYACKEQVYREISGNSRDPQSIRRYEDKSFVYRDSLAMMLPEDAGKRVELQELALRADGCTDEALRINDTRLAKIPFGTPEYALTSYQRAMIYRQKKDREKEKYYLALSSLSDIQSAITDHASLWMLADLLLKDGDIERAYHYIRFSWDETNRFRARSRSWQSADILSLIDKNYQATIEGKNRILVTYLTLISVLTLLLISAIVYIYRQMKRLAEARNHLQETNEQLKVLNGELYQMNDRLQSANLELSESNRIKEEYIGRFMSLCSSYIDKLDGYRRMVYKMVSSGQIGELVKVTRSSKGLEAELNALYKNFDTAFLHLFPNFVTQFNSLLLEDEQVVLKRDELLNTELRIFALIRLGINDSSQIAEFLRYSVNTIYNYRAKVKNKACVSRDDFENLVREIH</sequence>
<evidence type="ECO:0000313" key="6">
    <source>
        <dbReference type="EMBL" id="RHC88128.1"/>
    </source>
</evidence>
<feature type="transmembrane region" description="Helical" evidence="2">
    <location>
        <begin position="329"/>
        <end position="351"/>
    </location>
</feature>
<feature type="coiled-coil region" evidence="1">
    <location>
        <begin position="350"/>
        <end position="391"/>
    </location>
</feature>
<reference evidence="6 7" key="1">
    <citation type="submission" date="2018-08" db="EMBL/GenBank/DDBJ databases">
        <title>A genome reference for cultivated species of the human gut microbiota.</title>
        <authorList>
            <person name="Zou Y."/>
            <person name="Xue W."/>
            <person name="Luo G."/>
        </authorList>
    </citation>
    <scope>NUCLEOTIDE SEQUENCE [LARGE SCALE GENOMIC DNA]</scope>
    <source>
        <strain evidence="6 7">AM34-17</strain>
    </source>
</reference>
<dbReference type="Proteomes" id="UP000286260">
    <property type="component" value="Unassembled WGS sequence"/>
</dbReference>
<dbReference type="SUPFAM" id="SSF48452">
    <property type="entry name" value="TPR-like"/>
    <property type="match status" value="1"/>
</dbReference>
<evidence type="ECO:0000259" key="4">
    <source>
        <dbReference type="Pfam" id="PF19904"/>
    </source>
</evidence>
<dbReference type="AlphaFoldDB" id="A0A3R6J6Z2"/>
<feature type="signal peptide" evidence="3">
    <location>
        <begin position="1"/>
        <end position="20"/>
    </location>
</feature>
<evidence type="ECO:0000313" key="8">
    <source>
        <dbReference type="Proteomes" id="UP000434916"/>
    </source>
</evidence>
<accession>A0A3R6J6Z2</accession>
<gene>
    <name evidence="6" type="ORF">DW828_06400</name>
    <name evidence="5" type="ORF">GMD82_05750</name>
</gene>
<dbReference type="InterPro" id="IPR045957">
    <property type="entry name" value="DUF6377"/>
</dbReference>
<evidence type="ECO:0000256" key="2">
    <source>
        <dbReference type="SAM" id="Phobius"/>
    </source>
</evidence>
<keyword evidence="2" id="KW-0812">Transmembrane</keyword>
<dbReference type="Pfam" id="PF19904">
    <property type="entry name" value="DUF6377"/>
    <property type="match status" value="1"/>
</dbReference>
<keyword evidence="3" id="KW-0732">Signal</keyword>
<dbReference type="Proteomes" id="UP000434916">
    <property type="component" value="Unassembled WGS sequence"/>
</dbReference>
<keyword evidence="8" id="KW-1185">Reference proteome</keyword>
<dbReference type="RefSeq" id="WP_122204179.1">
    <property type="nucleotide sequence ID" value="NZ_DAWECW010000180.1"/>
</dbReference>